<proteinExistence type="predicted"/>
<accession>A0AA39TXS0</accession>
<name>A0AA39TXS0_9PEZI</name>
<dbReference type="Proteomes" id="UP001175000">
    <property type="component" value="Unassembled WGS sequence"/>
</dbReference>
<keyword evidence="2" id="KW-1185">Reference proteome</keyword>
<organism evidence="1 2">
    <name type="scientific">Immersiella caudata</name>
    <dbReference type="NCBI Taxonomy" id="314043"/>
    <lineage>
        <taxon>Eukaryota</taxon>
        <taxon>Fungi</taxon>
        <taxon>Dikarya</taxon>
        <taxon>Ascomycota</taxon>
        <taxon>Pezizomycotina</taxon>
        <taxon>Sordariomycetes</taxon>
        <taxon>Sordariomycetidae</taxon>
        <taxon>Sordariales</taxon>
        <taxon>Lasiosphaeriaceae</taxon>
        <taxon>Immersiella</taxon>
    </lineage>
</organism>
<evidence type="ECO:0000313" key="2">
    <source>
        <dbReference type="Proteomes" id="UP001175000"/>
    </source>
</evidence>
<reference evidence="1" key="1">
    <citation type="submission" date="2023-06" db="EMBL/GenBank/DDBJ databases">
        <title>Genome-scale phylogeny and comparative genomics of the fungal order Sordariales.</title>
        <authorList>
            <consortium name="Lawrence Berkeley National Laboratory"/>
            <person name="Hensen N."/>
            <person name="Bonometti L."/>
            <person name="Westerberg I."/>
            <person name="Brannstrom I.O."/>
            <person name="Guillou S."/>
            <person name="Cros-Aarteil S."/>
            <person name="Calhoun S."/>
            <person name="Haridas S."/>
            <person name="Kuo A."/>
            <person name="Mondo S."/>
            <person name="Pangilinan J."/>
            <person name="Riley R."/>
            <person name="Labutti K."/>
            <person name="Andreopoulos B."/>
            <person name="Lipzen A."/>
            <person name="Chen C."/>
            <person name="Yanf M."/>
            <person name="Daum C."/>
            <person name="Ng V."/>
            <person name="Clum A."/>
            <person name="Steindorff A."/>
            <person name="Ohm R."/>
            <person name="Martin F."/>
            <person name="Silar P."/>
            <person name="Natvig D."/>
            <person name="Lalanne C."/>
            <person name="Gautier V."/>
            <person name="Ament-Velasquez S.L."/>
            <person name="Kruys A."/>
            <person name="Hutchinson M.I."/>
            <person name="Powell A.J."/>
            <person name="Barry K."/>
            <person name="Miller A.N."/>
            <person name="Grigoriev I.V."/>
            <person name="Debuchy R."/>
            <person name="Gladieux P."/>
            <person name="Thoren M.H."/>
            <person name="Johannesson H."/>
        </authorList>
    </citation>
    <scope>NUCLEOTIDE SEQUENCE</scope>
    <source>
        <strain evidence="1">CBS 606.72</strain>
    </source>
</reference>
<sequence>MGEPGMKALAECTTSRKRAAVARFFNDHMHFTPAVDVALKTTGFASYFFRLKVSFIAFRWHKQLRKDIRVKPRGAQANPPSRRSWIPPLQSWMNRRPEPVSQTSPRTQSLRRSWTATCLGTQSSDDGDAPRLPCFYETQLSMMLYGFDDRVYDVYGSSDNYYLPKSKYSATAHHNVWKRSKKLNIWDPFSRLSCIVDRPIWESRHYFLYIWAEYIMEASREWEPITRLLKDAVKQRYVIFFHHIGLKDDTYVCQADGKAHNSGGRPRAQCLD</sequence>
<protein>
    <submittedName>
        <fullName evidence="1">Uncharacterized protein</fullName>
    </submittedName>
</protein>
<evidence type="ECO:0000313" key="1">
    <source>
        <dbReference type="EMBL" id="KAK0611288.1"/>
    </source>
</evidence>
<dbReference type="AlphaFoldDB" id="A0AA39TXS0"/>
<dbReference type="EMBL" id="JAULSU010000007">
    <property type="protein sequence ID" value="KAK0611288.1"/>
    <property type="molecule type" value="Genomic_DNA"/>
</dbReference>
<comment type="caution">
    <text evidence="1">The sequence shown here is derived from an EMBL/GenBank/DDBJ whole genome shotgun (WGS) entry which is preliminary data.</text>
</comment>
<gene>
    <name evidence="1" type="ORF">B0T14DRAFT_325269</name>
</gene>